<keyword evidence="4" id="KW-0238">DNA-binding</keyword>
<gene>
    <name evidence="8" type="ORF">CKY47_14265</name>
</gene>
<dbReference type="CDD" id="cd06171">
    <property type="entry name" value="Sigma70_r4"/>
    <property type="match status" value="1"/>
</dbReference>
<dbReference type="InterPro" id="IPR013249">
    <property type="entry name" value="RNA_pol_sigma70_r4_t2"/>
</dbReference>
<protein>
    <submittedName>
        <fullName evidence="8">RNA polymerase subunit sigma-70</fullName>
    </submittedName>
</protein>
<keyword evidence="9" id="KW-1185">Reference proteome</keyword>
<accession>A0ABU0X0K1</accession>
<dbReference type="Gene3D" id="1.10.10.10">
    <property type="entry name" value="Winged helix-like DNA-binding domain superfamily/Winged helix DNA-binding domain"/>
    <property type="match status" value="1"/>
</dbReference>
<dbReference type="EMBL" id="NSDM01000005">
    <property type="protein sequence ID" value="MDQ2585122.1"/>
    <property type="molecule type" value="Genomic_DNA"/>
</dbReference>
<keyword evidence="2" id="KW-0805">Transcription regulation</keyword>
<feature type="domain" description="HTH luxR-type" evidence="7">
    <location>
        <begin position="190"/>
        <end position="217"/>
    </location>
</feature>
<organism evidence="8 9">
    <name type="scientific">Saccharothrix yanglingensis</name>
    <dbReference type="NCBI Taxonomy" id="659496"/>
    <lineage>
        <taxon>Bacteria</taxon>
        <taxon>Bacillati</taxon>
        <taxon>Actinomycetota</taxon>
        <taxon>Actinomycetes</taxon>
        <taxon>Pseudonocardiales</taxon>
        <taxon>Pseudonocardiaceae</taxon>
        <taxon>Saccharothrix</taxon>
    </lineage>
</organism>
<evidence type="ECO:0000256" key="5">
    <source>
        <dbReference type="ARBA" id="ARBA00023163"/>
    </source>
</evidence>
<dbReference type="SUPFAM" id="SSF88946">
    <property type="entry name" value="Sigma2 domain of RNA polymerase sigma factors"/>
    <property type="match status" value="1"/>
</dbReference>
<dbReference type="InterPro" id="IPR000792">
    <property type="entry name" value="Tscrpt_reg_LuxR_C"/>
</dbReference>
<dbReference type="Proteomes" id="UP001225605">
    <property type="component" value="Unassembled WGS sequence"/>
</dbReference>
<dbReference type="InterPro" id="IPR013325">
    <property type="entry name" value="RNA_pol_sigma_r2"/>
</dbReference>
<proteinExistence type="inferred from homology"/>
<comment type="similarity">
    <text evidence="1">Belongs to the sigma-70 factor family. ECF subfamily.</text>
</comment>
<dbReference type="PANTHER" id="PTHR43133">
    <property type="entry name" value="RNA POLYMERASE ECF-TYPE SIGMA FACTO"/>
    <property type="match status" value="1"/>
</dbReference>
<dbReference type="PROSITE" id="PS00622">
    <property type="entry name" value="HTH_LUXR_1"/>
    <property type="match status" value="1"/>
</dbReference>
<dbReference type="PANTHER" id="PTHR43133:SF52">
    <property type="entry name" value="ECF RNA POLYMERASE SIGMA FACTOR SIGL"/>
    <property type="match status" value="1"/>
</dbReference>
<evidence type="ECO:0000313" key="9">
    <source>
        <dbReference type="Proteomes" id="UP001225605"/>
    </source>
</evidence>
<evidence type="ECO:0000256" key="1">
    <source>
        <dbReference type="ARBA" id="ARBA00010641"/>
    </source>
</evidence>
<keyword evidence="5" id="KW-0804">Transcription</keyword>
<dbReference type="InterPro" id="IPR036388">
    <property type="entry name" value="WH-like_DNA-bd_sf"/>
</dbReference>
<dbReference type="InterPro" id="IPR014284">
    <property type="entry name" value="RNA_pol_sigma-70_dom"/>
</dbReference>
<evidence type="ECO:0000256" key="4">
    <source>
        <dbReference type="ARBA" id="ARBA00023125"/>
    </source>
</evidence>
<dbReference type="Gene3D" id="1.10.1740.10">
    <property type="match status" value="1"/>
</dbReference>
<evidence type="ECO:0000259" key="7">
    <source>
        <dbReference type="PROSITE" id="PS00622"/>
    </source>
</evidence>
<dbReference type="Pfam" id="PF04542">
    <property type="entry name" value="Sigma70_r2"/>
    <property type="match status" value="1"/>
</dbReference>
<dbReference type="SUPFAM" id="SSF88659">
    <property type="entry name" value="Sigma3 and sigma4 domains of RNA polymerase sigma factors"/>
    <property type="match status" value="1"/>
</dbReference>
<dbReference type="InterPro" id="IPR007627">
    <property type="entry name" value="RNA_pol_sigma70_r2"/>
</dbReference>
<comment type="caution">
    <text evidence="8">The sequence shown here is derived from an EMBL/GenBank/DDBJ whole genome shotgun (WGS) entry which is preliminary data.</text>
</comment>
<feature type="compositionally biased region" description="Low complexity" evidence="6">
    <location>
        <begin position="7"/>
        <end position="18"/>
    </location>
</feature>
<reference evidence="8 9" key="1">
    <citation type="submission" date="2017-06" db="EMBL/GenBank/DDBJ databases">
        <title>Cultured bacterium strain Saccharothrix yanglingensis Hhs.015.</title>
        <authorList>
            <person name="Xia Y."/>
        </authorList>
    </citation>
    <scope>NUCLEOTIDE SEQUENCE [LARGE SCALE GENOMIC DNA]</scope>
    <source>
        <strain evidence="8 9">Hhs.015</strain>
    </source>
</reference>
<dbReference type="NCBIfam" id="TIGR02937">
    <property type="entry name" value="sigma70-ECF"/>
    <property type="match status" value="1"/>
</dbReference>
<evidence type="ECO:0000256" key="2">
    <source>
        <dbReference type="ARBA" id="ARBA00023015"/>
    </source>
</evidence>
<dbReference type="InterPro" id="IPR039425">
    <property type="entry name" value="RNA_pol_sigma-70-like"/>
</dbReference>
<feature type="region of interest" description="Disordered" evidence="6">
    <location>
        <begin position="1"/>
        <end position="57"/>
    </location>
</feature>
<dbReference type="Pfam" id="PF08281">
    <property type="entry name" value="Sigma70_r4_2"/>
    <property type="match status" value="1"/>
</dbReference>
<evidence type="ECO:0000256" key="6">
    <source>
        <dbReference type="SAM" id="MobiDB-lite"/>
    </source>
</evidence>
<evidence type="ECO:0000256" key="3">
    <source>
        <dbReference type="ARBA" id="ARBA00023082"/>
    </source>
</evidence>
<evidence type="ECO:0000313" key="8">
    <source>
        <dbReference type="EMBL" id="MDQ2585122.1"/>
    </source>
</evidence>
<name>A0ABU0X0K1_9PSEU</name>
<sequence length="226" mass="24941">MPRRRWAGASDGSGSTTSEPARERRGRRAAINCVRTESAPAAQRGSPPVDGPGTGGLDGPEALASWYDAHARPLHHYLARRAGTQVADDLVADVFLVAWERRASFDPGRAGPRAWLYGIATNLLLRHRRTEETRLRAWARDGARRSTQDEVAHRATESVDADVRVRRMAEAISGLRAEERDVLLLVAWAGLTTAEISEALGVREQTVRTRLHRARTKLRTKEALDG</sequence>
<dbReference type="InterPro" id="IPR013324">
    <property type="entry name" value="RNA_pol_sigma_r3/r4-like"/>
</dbReference>
<keyword evidence="3" id="KW-0731">Sigma factor</keyword>